<dbReference type="InterPro" id="IPR050130">
    <property type="entry name" value="ClpA_ClpB"/>
</dbReference>
<evidence type="ECO:0000256" key="1">
    <source>
        <dbReference type="ARBA" id="ARBA00022741"/>
    </source>
</evidence>
<feature type="compositionally biased region" description="Acidic residues" evidence="4">
    <location>
        <begin position="603"/>
        <end position="614"/>
    </location>
</feature>
<proteinExistence type="predicted"/>
<dbReference type="PANTHER" id="PTHR11638">
    <property type="entry name" value="ATP-DEPENDENT CLP PROTEASE"/>
    <property type="match status" value="1"/>
</dbReference>
<keyword evidence="2" id="KW-0067">ATP-binding</keyword>
<evidence type="ECO:0000256" key="4">
    <source>
        <dbReference type="SAM" id="MobiDB-lite"/>
    </source>
</evidence>
<keyword evidence="1" id="KW-0547">Nucleotide-binding</keyword>
<evidence type="ECO:0000313" key="7">
    <source>
        <dbReference type="Proteomes" id="UP000886523"/>
    </source>
</evidence>
<dbReference type="GO" id="GO:0034605">
    <property type="term" value="P:cellular response to heat"/>
    <property type="evidence" value="ECO:0007669"/>
    <property type="project" value="TreeGrafter"/>
</dbReference>
<name>A0A9P6B6E7_9AGAM</name>
<evidence type="ECO:0000256" key="3">
    <source>
        <dbReference type="PROSITE-ProRule" id="PRU00723"/>
    </source>
</evidence>
<dbReference type="GO" id="GO:0016887">
    <property type="term" value="F:ATP hydrolysis activity"/>
    <property type="evidence" value="ECO:0007669"/>
    <property type="project" value="InterPro"/>
</dbReference>
<dbReference type="PROSITE" id="PS50103">
    <property type="entry name" value="ZF_C3H1"/>
    <property type="match status" value="1"/>
</dbReference>
<accession>A0A9P6B6E7</accession>
<dbReference type="InterPro" id="IPR011704">
    <property type="entry name" value="ATPase_dyneun-rel_AAA"/>
</dbReference>
<comment type="caution">
    <text evidence="6">The sequence shown here is derived from an EMBL/GenBank/DDBJ whole genome shotgun (WGS) entry which is preliminary data.</text>
</comment>
<dbReference type="Pfam" id="PF07728">
    <property type="entry name" value="AAA_5"/>
    <property type="match status" value="1"/>
</dbReference>
<feature type="region of interest" description="Disordered" evidence="4">
    <location>
        <begin position="297"/>
        <end position="517"/>
    </location>
</feature>
<feature type="compositionally biased region" description="Low complexity" evidence="4">
    <location>
        <begin position="341"/>
        <end position="360"/>
    </location>
</feature>
<dbReference type="GO" id="GO:0005524">
    <property type="term" value="F:ATP binding"/>
    <property type="evidence" value="ECO:0007669"/>
    <property type="project" value="UniProtKB-KW"/>
</dbReference>
<keyword evidence="7" id="KW-1185">Reference proteome</keyword>
<reference evidence="6" key="1">
    <citation type="journal article" date="2020" name="Nat. Commun.">
        <title>Large-scale genome sequencing of mycorrhizal fungi provides insights into the early evolution of symbiotic traits.</title>
        <authorList>
            <person name="Miyauchi S."/>
            <person name="Kiss E."/>
            <person name="Kuo A."/>
            <person name="Drula E."/>
            <person name="Kohler A."/>
            <person name="Sanchez-Garcia M."/>
            <person name="Morin E."/>
            <person name="Andreopoulos B."/>
            <person name="Barry K.W."/>
            <person name="Bonito G."/>
            <person name="Buee M."/>
            <person name="Carver A."/>
            <person name="Chen C."/>
            <person name="Cichocki N."/>
            <person name="Clum A."/>
            <person name="Culley D."/>
            <person name="Crous P.W."/>
            <person name="Fauchery L."/>
            <person name="Girlanda M."/>
            <person name="Hayes R.D."/>
            <person name="Keri Z."/>
            <person name="LaButti K."/>
            <person name="Lipzen A."/>
            <person name="Lombard V."/>
            <person name="Magnuson J."/>
            <person name="Maillard F."/>
            <person name="Murat C."/>
            <person name="Nolan M."/>
            <person name="Ohm R.A."/>
            <person name="Pangilinan J."/>
            <person name="Pereira M.F."/>
            <person name="Perotto S."/>
            <person name="Peter M."/>
            <person name="Pfister S."/>
            <person name="Riley R."/>
            <person name="Sitrit Y."/>
            <person name="Stielow J.B."/>
            <person name="Szollosi G."/>
            <person name="Zifcakova L."/>
            <person name="Stursova M."/>
            <person name="Spatafora J.W."/>
            <person name="Tedersoo L."/>
            <person name="Vaario L.M."/>
            <person name="Yamada A."/>
            <person name="Yan M."/>
            <person name="Wang P."/>
            <person name="Xu J."/>
            <person name="Bruns T."/>
            <person name="Baldrian P."/>
            <person name="Vilgalys R."/>
            <person name="Dunand C."/>
            <person name="Henrissat B."/>
            <person name="Grigoriev I.V."/>
            <person name="Hibbett D."/>
            <person name="Nagy L.G."/>
            <person name="Martin F.M."/>
        </authorList>
    </citation>
    <scope>NUCLEOTIDE SEQUENCE</scope>
    <source>
        <strain evidence="6">UP504</strain>
    </source>
</reference>
<keyword evidence="3" id="KW-0479">Metal-binding</keyword>
<keyword evidence="3" id="KW-0862">Zinc</keyword>
<dbReference type="CDD" id="cd00009">
    <property type="entry name" value="AAA"/>
    <property type="match status" value="1"/>
</dbReference>
<evidence type="ECO:0000256" key="2">
    <source>
        <dbReference type="ARBA" id="ARBA00022840"/>
    </source>
</evidence>
<organism evidence="6 7">
    <name type="scientific">Hydnum rufescens UP504</name>
    <dbReference type="NCBI Taxonomy" id="1448309"/>
    <lineage>
        <taxon>Eukaryota</taxon>
        <taxon>Fungi</taxon>
        <taxon>Dikarya</taxon>
        <taxon>Basidiomycota</taxon>
        <taxon>Agaricomycotina</taxon>
        <taxon>Agaricomycetes</taxon>
        <taxon>Cantharellales</taxon>
        <taxon>Hydnaceae</taxon>
        <taxon>Hydnum</taxon>
    </lineage>
</organism>
<evidence type="ECO:0000259" key="5">
    <source>
        <dbReference type="PROSITE" id="PS50103"/>
    </source>
</evidence>
<dbReference type="GO" id="GO:0008270">
    <property type="term" value="F:zinc ion binding"/>
    <property type="evidence" value="ECO:0007669"/>
    <property type="project" value="UniProtKB-KW"/>
</dbReference>
<dbReference type="EMBL" id="MU128924">
    <property type="protein sequence ID" value="KAF9518501.1"/>
    <property type="molecule type" value="Genomic_DNA"/>
</dbReference>
<protein>
    <recommendedName>
        <fullName evidence="5">C3H1-type domain-containing protein</fullName>
    </recommendedName>
</protein>
<dbReference type="Gene3D" id="3.40.50.300">
    <property type="entry name" value="P-loop containing nucleotide triphosphate hydrolases"/>
    <property type="match status" value="1"/>
</dbReference>
<dbReference type="GO" id="GO:0005737">
    <property type="term" value="C:cytoplasm"/>
    <property type="evidence" value="ECO:0007669"/>
    <property type="project" value="TreeGrafter"/>
</dbReference>
<feature type="zinc finger region" description="C3H1-type" evidence="3">
    <location>
        <begin position="10"/>
        <end position="37"/>
    </location>
</feature>
<gene>
    <name evidence="6" type="ORF">BS47DRAFT_1482562</name>
</gene>
<dbReference type="InterPro" id="IPR000571">
    <property type="entry name" value="Znf_CCCH"/>
</dbReference>
<dbReference type="InterPro" id="IPR027417">
    <property type="entry name" value="P-loop_NTPase"/>
</dbReference>
<feature type="compositionally biased region" description="Low complexity" evidence="4">
    <location>
        <begin position="462"/>
        <end position="480"/>
    </location>
</feature>
<feature type="region of interest" description="Disordered" evidence="4">
    <location>
        <begin position="178"/>
        <end position="206"/>
    </location>
</feature>
<dbReference type="OrthoDB" id="47330at2759"/>
<feature type="compositionally biased region" description="Polar residues" evidence="4">
    <location>
        <begin position="178"/>
        <end position="195"/>
    </location>
</feature>
<evidence type="ECO:0000313" key="6">
    <source>
        <dbReference type="EMBL" id="KAF9518501.1"/>
    </source>
</evidence>
<feature type="domain" description="C3H1-type" evidence="5">
    <location>
        <begin position="10"/>
        <end position="37"/>
    </location>
</feature>
<sequence length="928" mass="101679">MTIAQDPVWRIPTRPCPFYSSGKCYFAQACNFRHDITVKSPRHIRPIPQISYTLPDDESRRSSTESSVFSVLDLNDSASPENKGIEPDVNIQDFAIQEVEQLPEFNSPIQLVKEQDYHSSRGPETLAYLAELKDYHQRLLNNQSIHSAVQEVPHSDAKELASSLSSKGNSPVILERQLSPQEPQINSSETLSTLDPSPRADTPIFGSVSVRHTGLRPLRLPELISASATPPPESSSAYDIMGDIPSRIEGNLPPEVGSPPPTSHDSYGDMSLSEFYAHEPHEDSPILSVGFVDSPLEFTSPPRRPTPTPSITNTAHDAHATPSMPIATEPIYTTPADATPSRSHSTTESIRSTTRIPSRSNFFLPEALPTDLDRVPSPSVAFSHSPRGRPEASTSSNSIPSDIKEPSIPSSTSRLGSPISFDMYQHSPNSSHGRRGQPSFSPPTEDMSPVDSPRNPSLHNVRSSLSRRSSASRPRAKSGSEVARIPSEPSIPPLPTSASTATHFPRPPTAFSHSRSVASSSSRPHLFFALASDSPKQVSKLLNSGQADANDTAGPFDLPALIFSLSNDQLVNKTEIVKTLLGHGADPSVVEHLVPSRSSADAVDPDNEEPDESPLAEKIRSAMNPAIRYYLGRQGAPTQSQVEALQASRFDPLLRARFCLVGQDLALAELMRAVASHSRRKNDTASLSLVLAGPSGHGKSYLASRIGFLLEAPQYIVNMTNLRSQEDLMRAKSLAVESDDSENLLHFLSRHQGSRCVVILEEIEKTAEKQALHTLLMPWELGKLPAASSHEVIETSKVIWVCTSNAGEEHVFEFSHSKDINTPSTRNEYAKLMVRMRGRLADELGASIVSRVNAVLPFLPFTLDEQRALASETLSELVSREDTPPAWLSQNRVADELVDRAVEEYMEREGARSIHRAVQMLYEEGMYQ</sequence>
<dbReference type="SUPFAM" id="SSF52540">
    <property type="entry name" value="P-loop containing nucleoside triphosphate hydrolases"/>
    <property type="match status" value="1"/>
</dbReference>
<dbReference type="AlphaFoldDB" id="A0A9P6B6E7"/>
<feature type="region of interest" description="Disordered" evidence="4">
    <location>
        <begin position="595"/>
        <end position="616"/>
    </location>
</feature>
<keyword evidence="3" id="KW-0863">Zinc-finger</keyword>
<dbReference type="PANTHER" id="PTHR11638:SF89">
    <property type="entry name" value="AAA+ ATPASE DOMAIN-CONTAINING PROTEIN"/>
    <property type="match status" value="1"/>
</dbReference>
<dbReference type="Proteomes" id="UP000886523">
    <property type="component" value="Unassembled WGS sequence"/>
</dbReference>